<sequence length="62" mass="6705">MGLSHGIACRSPRYQDHKGVPNKLSKIKVVRMLIAQMLIEMSHKSPAIQAITKGGLAPGLIL</sequence>
<name>A0A540MVJ7_MALBA</name>
<dbReference type="Proteomes" id="UP000315295">
    <property type="component" value="Unassembled WGS sequence"/>
</dbReference>
<proteinExistence type="predicted"/>
<reference evidence="1 2" key="1">
    <citation type="journal article" date="2019" name="G3 (Bethesda)">
        <title>Sequencing of a Wild Apple (Malus baccata) Genome Unravels the Differences Between Cultivated and Wild Apple Species Regarding Disease Resistance and Cold Tolerance.</title>
        <authorList>
            <person name="Chen X."/>
        </authorList>
    </citation>
    <scope>NUCLEOTIDE SEQUENCE [LARGE SCALE GENOMIC DNA]</scope>
    <source>
        <strain evidence="2">cv. Shandingzi</strain>
        <tissue evidence="1">Leaves</tissue>
    </source>
</reference>
<evidence type="ECO:0000313" key="2">
    <source>
        <dbReference type="Proteomes" id="UP000315295"/>
    </source>
</evidence>
<protein>
    <submittedName>
        <fullName evidence="1">Uncharacterized protein</fullName>
    </submittedName>
</protein>
<evidence type="ECO:0000313" key="1">
    <source>
        <dbReference type="EMBL" id="TQE02826.1"/>
    </source>
</evidence>
<accession>A0A540MVJ7</accession>
<dbReference type="AlphaFoldDB" id="A0A540MVJ7"/>
<organism evidence="1 2">
    <name type="scientific">Malus baccata</name>
    <name type="common">Siberian crab apple</name>
    <name type="synonym">Pyrus baccata</name>
    <dbReference type="NCBI Taxonomy" id="106549"/>
    <lineage>
        <taxon>Eukaryota</taxon>
        <taxon>Viridiplantae</taxon>
        <taxon>Streptophyta</taxon>
        <taxon>Embryophyta</taxon>
        <taxon>Tracheophyta</taxon>
        <taxon>Spermatophyta</taxon>
        <taxon>Magnoliopsida</taxon>
        <taxon>eudicotyledons</taxon>
        <taxon>Gunneridae</taxon>
        <taxon>Pentapetalae</taxon>
        <taxon>rosids</taxon>
        <taxon>fabids</taxon>
        <taxon>Rosales</taxon>
        <taxon>Rosaceae</taxon>
        <taxon>Amygdaloideae</taxon>
        <taxon>Maleae</taxon>
        <taxon>Malus</taxon>
    </lineage>
</organism>
<comment type="caution">
    <text evidence="1">The sequence shown here is derived from an EMBL/GenBank/DDBJ whole genome shotgun (WGS) entry which is preliminary data.</text>
</comment>
<dbReference type="EMBL" id="VIEB01000167">
    <property type="protein sequence ID" value="TQE02826.1"/>
    <property type="molecule type" value="Genomic_DNA"/>
</dbReference>
<gene>
    <name evidence="1" type="ORF">C1H46_011555</name>
</gene>
<keyword evidence="2" id="KW-1185">Reference proteome</keyword>